<dbReference type="InterPro" id="IPR015879">
    <property type="entry name" value="Ring_hydroxy_dOase_asu_C_dom"/>
</dbReference>
<evidence type="ECO:0000256" key="6">
    <source>
        <dbReference type="ARBA" id="ARBA00023014"/>
    </source>
</evidence>
<feature type="non-terminal residue" evidence="8">
    <location>
        <position position="1"/>
    </location>
</feature>
<dbReference type="GO" id="GO:0005506">
    <property type="term" value="F:iron ion binding"/>
    <property type="evidence" value="ECO:0007669"/>
    <property type="project" value="InterPro"/>
</dbReference>
<dbReference type="PANTHER" id="PTHR43756:SF5">
    <property type="entry name" value="CHOLINE MONOOXYGENASE, CHLOROPLASTIC"/>
    <property type="match status" value="1"/>
</dbReference>
<dbReference type="PANTHER" id="PTHR43756">
    <property type="entry name" value="CHOLINE MONOOXYGENASE, CHLOROPLASTIC"/>
    <property type="match status" value="1"/>
</dbReference>
<evidence type="ECO:0000256" key="4">
    <source>
        <dbReference type="ARBA" id="ARBA00023002"/>
    </source>
</evidence>
<keyword evidence="6" id="KW-0411">Iron-sulfur</keyword>
<dbReference type="InterPro" id="IPR001663">
    <property type="entry name" value="Rng_hydr_dOase-A"/>
</dbReference>
<keyword evidence="2" id="KW-0001">2Fe-2S</keyword>
<keyword evidence="3" id="KW-0479">Metal-binding</keyword>
<evidence type="ECO:0000256" key="1">
    <source>
        <dbReference type="ARBA" id="ARBA00001962"/>
    </source>
</evidence>
<dbReference type="Pfam" id="PF00848">
    <property type="entry name" value="Ring_hydroxyl_A"/>
    <property type="match status" value="1"/>
</dbReference>
<dbReference type="GO" id="GO:0016491">
    <property type="term" value="F:oxidoreductase activity"/>
    <property type="evidence" value="ECO:0007669"/>
    <property type="project" value="UniProtKB-KW"/>
</dbReference>
<dbReference type="Gene3D" id="3.90.380.10">
    <property type="entry name" value="Naphthalene 1,2-dioxygenase Alpha Subunit, Chain A, domain 1"/>
    <property type="match status" value="2"/>
</dbReference>
<comment type="cofactor">
    <cofactor evidence="1">
        <name>Fe cation</name>
        <dbReference type="ChEBI" id="CHEBI:24875"/>
    </cofactor>
</comment>
<evidence type="ECO:0000256" key="3">
    <source>
        <dbReference type="ARBA" id="ARBA00022723"/>
    </source>
</evidence>
<dbReference type="EMBL" id="UINC01006666">
    <property type="protein sequence ID" value="SVA28918.1"/>
    <property type="molecule type" value="Genomic_DNA"/>
</dbReference>
<dbReference type="CDD" id="cd03469">
    <property type="entry name" value="Rieske_RO_Alpha_N"/>
    <property type="match status" value="1"/>
</dbReference>
<dbReference type="SUPFAM" id="SSF50022">
    <property type="entry name" value="ISP domain"/>
    <property type="match status" value="1"/>
</dbReference>
<evidence type="ECO:0000259" key="7">
    <source>
        <dbReference type="PROSITE" id="PS51296"/>
    </source>
</evidence>
<reference evidence="8" key="1">
    <citation type="submission" date="2018-05" db="EMBL/GenBank/DDBJ databases">
        <authorList>
            <person name="Lanie J.A."/>
            <person name="Ng W.-L."/>
            <person name="Kazmierczak K.M."/>
            <person name="Andrzejewski T.M."/>
            <person name="Davidsen T.M."/>
            <person name="Wayne K.J."/>
            <person name="Tettelin H."/>
            <person name="Glass J.I."/>
            <person name="Rusch D."/>
            <person name="Podicherti R."/>
            <person name="Tsui H.-C.T."/>
            <person name="Winkler M.E."/>
        </authorList>
    </citation>
    <scope>NUCLEOTIDE SEQUENCE</scope>
</reference>
<dbReference type="Pfam" id="PF00355">
    <property type="entry name" value="Rieske"/>
    <property type="match status" value="1"/>
</dbReference>
<dbReference type="InterPro" id="IPR036922">
    <property type="entry name" value="Rieske_2Fe-2S_sf"/>
</dbReference>
<protein>
    <recommendedName>
        <fullName evidence="7">Rieske domain-containing protein</fullName>
    </recommendedName>
</protein>
<name>A0A381UMQ2_9ZZZZ</name>
<keyword evidence="5" id="KW-0408">Iron</keyword>
<dbReference type="AlphaFoldDB" id="A0A381UMQ2"/>
<organism evidence="8">
    <name type="scientific">marine metagenome</name>
    <dbReference type="NCBI Taxonomy" id="408172"/>
    <lineage>
        <taxon>unclassified sequences</taxon>
        <taxon>metagenomes</taxon>
        <taxon>ecological metagenomes</taxon>
    </lineage>
</organism>
<dbReference type="Gene3D" id="2.102.10.10">
    <property type="entry name" value="Rieske [2Fe-2S] iron-sulphur domain"/>
    <property type="match status" value="1"/>
</dbReference>
<evidence type="ECO:0000256" key="2">
    <source>
        <dbReference type="ARBA" id="ARBA00022714"/>
    </source>
</evidence>
<dbReference type="PROSITE" id="PS51296">
    <property type="entry name" value="RIESKE"/>
    <property type="match status" value="1"/>
</dbReference>
<keyword evidence="4" id="KW-0560">Oxidoreductase</keyword>
<gene>
    <name evidence="8" type="ORF">METZ01_LOCUS81772</name>
</gene>
<dbReference type="PRINTS" id="PR00090">
    <property type="entry name" value="RNGDIOXGNASE"/>
</dbReference>
<feature type="domain" description="Rieske" evidence="7">
    <location>
        <begin position="14"/>
        <end position="121"/>
    </location>
</feature>
<accession>A0A381UMQ2</accession>
<dbReference type="SUPFAM" id="SSF55961">
    <property type="entry name" value="Bet v1-like"/>
    <property type="match status" value="1"/>
</dbReference>
<proteinExistence type="predicted"/>
<evidence type="ECO:0000256" key="5">
    <source>
        <dbReference type="ARBA" id="ARBA00023004"/>
    </source>
</evidence>
<dbReference type="GO" id="GO:0051537">
    <property type="term" value="F:2 iron, 2 sulfur cluster binding"/>
    <property type="evidence" value="ECO:0007669"/>
    <property type="project" value="UniProtKB-KW"/>
</dbReference>
<evidence type="ECO:0000313" key="8">
    <source>
        <dbReference type="EMBL" id="SVA28918.1"/>
    </source>
</evidence>
<sequence>VVALEREEIFFRSWIFVGHVSEVAEPGDYFTTSVFEQNIIVIRAEDGSIGAFYNVCRHRGHDLLCDSGHVNRIVCPYHAWIFDLDGTLVKVRNSDNVSGFSAAEHGLSTVGVEVTAGLVFVNLDLDAAPLAEQAAGLEAEIAAFVPEPEALVLAHTDSHIMKCNWKIPVENWSECYHCAIVHPPLAAEFIDFTTFRIELNPLYQRQRMKLRDEKTQAAAAANAHIDSDEQASWTVLPNLGIQIVHGGYIMTSQWRPVDADHCEFVENWYLPNAEPTEHQRELFRFRAENTQPEDVAVCEGVQRGLHSRGFGHGRLMVDAERTELSEHGSHHIQHWVATKLAGR</sequence>
<dbReference type="InterPro" id="IPR017941">
    <property type="entry name" value="Rieske_2Fe-2S"/>
</dbReference>